<accession>A0A1I0F9Z2</accession>
<protein>
    <submittedName>
        <fullName evidence="4">Cellulose binding domain-containing protein</fullName>
    </submittedName>
</protein>
<feature type="domain" description="CBM2" evidence="3">
    <location>
        <begin position="515"/>
        <end position="617"/>
    </location>
</feature>
<dbReference type="EMBL" id="FOHN01000029">
    <property type="protein sequence ID" value="SET55017.1"/>
    <property type="molecule type" value="Genomic_DNA"/>
</dbReference>
<evidence type="ECO:0000313" key="5">
    <source>
        <dbReference type="Proteomes" id="UP000199800"/>
    </source>
</evidence>
<dbReference type="RefSeq" id="WP_092478768.1">
    <property type="nucleotide sequence ID" value="NZ_FOHN01000029.1"/>
</dbReference>
<dbReference type="SUPFAM" id="SSF49384">
    <property type="entry name" value="Carbohydrate-binding domain"/>
    <property type="match status" value="1"/>
</dbReference>
<gene>
    <name evidence="4" type="ORF">SAMN04487772_12918</name>
</gene>
<dbReference type="OrthoDB" id="9803752at2"/>
<feature type="compositionally biased region" description="Low complexity" evidence="1">
    <location>
        <begin position="481"/>
        <end position="500"/>
    </location>
</feature>
<dbReference type="GO" id="GO:0004553">
    <property type="term" value="F:hydrolase activity, hydrolyzing O-glycosyl compounds"/>
    <property type="evidence" value="ECO:0007669"/>
    <property type="project" value="InterPro"/>
</dbReference>
<dbReference type="SMART" id="SM00637">
    <property type="entry name" value="CBD_II"/>
    <property type="match status" value="1"/>
</dbReference>
<dbReference type="InterPro" id="IPR019028">
    <property type="entry name" value="CBM_49"/>
</dbReference>
<dbReference type="Pfam" id="PF00553">
    <property type="entry name" value="CBM_2"/>
    <property type="match status" value="1"/>
</dbReference>
<dbReference type="STRING" id="29364.SAMN04487772_12918"/>
<keyword evidence="5" id="KW-1185">Reference proteome</keyword>
<proteinExistence type="predicted"/>
<dbReference type="InterPro" id="IPR008965">
    <property type="entry name" value="CBM2/CBM3_carb-bd_dom_sf"/>
</dbReference>
<feature type="chain" id="PRO_5011743900" evidence="2">
    <location>
        <begin position="27"/>
        <end position="617"/>
    </location>
</feature>
<evidence type="ECO:0000256" key="1">
    <source>
        <dbReference type="SAM" id="MobiDB-lite"/>
    </source>
</evidence>
<dbReference type="PROSITE" id="PS51173">
    <property type="entry name" value="CBM2"/>
    <property type="match status" value="1"/>
</dbReference>
<dbReference type="AlphaFoldDB" id="A0A1I0F9Z2"/>
<feature type="signal peptide" evidence="2">
    <location>
        <begin position="1"/>
        <end position="26"/>
    </location>
</feature>
<feature type="region of interest" description="Disordered" evidence="1">
    <location>
        <begin position="481"/>
        <end position="518"/>
    </location>
</feature>
<name>A0A1I0F9Z2_9FIRM</name>
<dbReference type="SMART" id="SM01063">
    <property type="entry name" value="CBM49"/>
    <property type="match status" value="1"/>
</dbReference>
<dbReference type="Gene3D" id="2.60.40.290">
    <property type="match status" value="1"/>
</dbReference>
<dbReference type="Pfam" id="PF08757">
    <property type="entry name" value="CotH"/>
    <property type="match status" value="1"/>
</dbReference>
<dbReference type="InterPro" id="IPR001919">
    <property type="entry name" value="CBD2"/>
</dbReference>
<dbReference type="GO" id="GO:0005975">
    <property type="term" value="P:carbohydrate metabolic process"/>
    <property type="evidence" value="ECO:0007669"/>
    <property type="project" value="InterPro"/>
</dbReference>
<organism evidence="4 5">
    <name type="scientific">[Clostridium] polysaccharolyticum</name>
    <dbReference type="NCBI Taxonomy" id="29364"/>
    <lineage>
        <taxon>Bacteria</taxon>
        <taxon>Bacillati</taxon>
        <taxon>Bacillota</taxon>
        <taxon>Clostridia</taxon>
        <taxon>Lachnospirales</taxon>
        <taxon>Lachnospiraceae</taxon>
    </lineage>
</organism>
<evidence type="ECO:0000259" key="3">
    <source>
        <dbReference type="PROSITE" id="PS51173"/>
    </source>
</evidence>
<keyword evidence="2" id="KW-0732">Signal</keyword>
<dbReference type="InterPro" id="IPR014867">
    <property type="entry name" value="Spore_coat_CotH_CotH2/3/7"/>
</dbReference>
<sequence length="617" mass="68041">MKRKLLLLSLLAFCIICSNCSIKASADQYGQTKAYTQMDLPVVQITTENNAQPSTDKSQINGKISIIDENGSSTLDNMDMKIRLRGNSSLYCAKKSYKISFEKKQNLLNIGTGGGKSWGLIANYYDSSNLRNAAAYQMASMLTGSPYAVKFHSVDVYLNGDYQGAYLLTELVNVNKNRVAIKESVDKVEGNGYLLQMTSYAEDSPFTIGSRKYEIKSDLSEDSSIQKQQHDYIAKYVETCMNALKQDSQTEAEKYIDIASLVDNYIGFEVAKNVDVGWDSFYLYKDAYGKLIFGPMWDFDLSFGNNSAGAGVSSYKGLNPRDVLDSATNSNPWFTTALSCQWFRTLVQNRYNELKSDLETLPGFVTAEAQKNYNSYNRNLEKWGANTTTFFTSSEIARLKTFKEHYTYLSNWIENRIAWLTDYFNTEDFINGRLLDNNGNVLTPNSSAGTQNTPFFPWFNPFPWTTSSPAVSSSPVVSKAPVVSPSPKASPSPAATKTPVISPSPVASKTPAVSSVPSSKGVSVKLTVSNSWDSGAVCNITVTNQSGKDFTNGWTLSFDFNRTVTSLWSANLVSSTNGHCIITNPDWQKSLASGESYTFGCQVGAGNDFQITNAAIK</sequence>
<evidence type="ECO:0000256" key="2">
    <source>
        <dbReference type="SAM" id="SignalP"/>
    </source>
</evidence>
<evidence type="ECO:0000313" key="4">
    <source>
        <dbReference type="EMBL" id="SET55017.1"/>
    </source>
</evidence>
<dbReference type="InterPro" id="IPR012291">
    <property type="entry name" value="CBM2_carb-bd_dom_sf"/>
</dbReference>
<reference evidence="4 5" key="1">
    <citation type="submission" date="2016-10" db="EMBL/GenBank/DDBJ databases">
        <authorList>
            <person name="de Groot N.N."/>
        </authorList>
    </citation>
    <scope>NUCLEOTIDE SEQUENCE [LARGE SCALE GENOMIC DNA]</scope>
    <source>
        <strain evidence="4 5">DSM 1801</strain>
    </source>
</reference>
<dbReference type="GO" id="GO:0030247">
    <property type="term" value="F:polysaccharide binding"/>
    <property type="evidence" value="ECO:0007669"/>
    <property type="project" value="UniProtKB-UniRule"/>
</dbReference>
<dbReference type="Proteomes" id="UP000199800">
    <property type="component" value="Unassembled WGS sequence"/>
</dbReference>